<gene>
    <name evidence="7" type="ORF">M409DRAFT_66309</name>
</gene>
<reference evidence="7" key="1">
    <citation type="journal article" date="2020" name="Stud. Mycol.">
        <title>101 Dothideomycetes genomes: a test case for predicting lifestyles and emergence of pathogens.</title>
        <authorList>
            <person name="Haridas S."/>
            <person name="Albert R."/>
            <person name="Binder M."/>
            <person name="Bloem J."/>
            <person name="Labutti K."/>
            <person name="Salamov A."/>
            <person name="Andreopoulos B."/>
            <person name="Baker S."/>
            <person name="Barry K."/>
            <person name="Bills G."/>
            <person name="Bluhm B."/>
            <person name="Cannon C."/>
            <person name="Castanera R."/>
            <person name="Culley D."/>
            <person name="Daum C."/>
            <person name="Ezra D."/>
            <person name="Gonzalez J."/>
            <person name="Henrissat B."/>
            <person name="Kuo A."/>
            <person name="Liang C."/>
            <person name="Lipzen A."/>
            <person name="Lutzoni F."/>
            <person name="Magnuson J."/>
            <person name="Mondo S."/>
            <person name="Nolan M."/>
            <person name="Ohm R."/>
            <person name="Pangilinan J."/>
            <person name="Park H.-J."/>
            <person name="Ramirez L."/>
            <person name="Alfaro M."/>
            <person name="Sun H."/>
            <person name="Tritt A."/>
            <person name="Yoshinaga Y."/>
            <person name="Zwiers L.-H."/>
            <person name="Turgeon B."/>
            <person name="Goodwin S."/>
            <person name="Spatafora J."/>
            <person name="Crous P."/>
            <person name="Grigoriev I."/>
        </authorList>
    </citation>
    <scope>NUCLEOTIDE SEQUENCE</scope>
    <source>
        <strain evidence="7">ATCC 36951</strain>
    </source>
</reference>
<keyword evidence="2" id="KW-0812">Transmembrane</keyword>
<evidence type="ECO:0000256" key="4">
    <source>
        <dbReference type="ARBA" id="ARBA00023136"/>
    </source>
</evidence>
<dbReference type="GO" id="GO:0016020">
    <property type="term" value="C:membrane"/>
    <property type="evidence" value="ECO:0007669"/>
    <property type="project" value="UniProtKB-SubCell"/>
</dbReference>
<evidence type="ECO:0000259" key="6">
    <source>
        <dbReference type="Pfam" id="PF04116"/>
    </source>
</evidence>
<evidence type="ECO:0000256" key="3">
    <source>
        <dbReference type="ARBA" id="ARBA00022989"/>
    </source>
</evidence>
<dbReference type="PANTHER" id="PTHR11863">
    <property type="entry name" value="STEROL DESATURASE"/>
    <property type="match status" value="1"/>
</dbReference>
<protein>
    <recommendedName>
        <fullName evidence="6">Fatty acid hydroxylase domain-containing protein</fullName>
    </recommendedName>
</protein>
<feature type="domain" description="Fatty acid hydroxylase" evidence="6">
    <location>
        <begin position="197"/>
        <end position="345"/>
    </location>
</feature>
<dbReference type="GO" id="GO:0005506">
    <property type="term" value="F:iron ion binding"/>
    <property type="evidence" value="ECO:0007669"/>
    <property type="project" value="InterPro"/>
</dbReference>
<dbReference type="EMBL" id="ML993594">
    <property type="protein sequence ID" value="KAF2167314.1"/>
    <property type="molecule type" value="Genomic_DNA"/>
</dbReference>
<dbReference type="RefSeq" id="XP_033668203.1">
    <property type="nucleotide sequence ID" value="XM_033816882.1"/>
</dbReference>
<feature type="region of interest" description="Disordered" evidence="5">
    <location>
        <begin position="1"/>
        <end position="32"/>
    </location>
</feature>
<evidence type="ECO:0000256" key="5">
    <source>
        <dbReference type="SAM" id="MobiDB-lite"/>
    </source>
</evidence>
<dbReference type="AlphaFoldDB" id="A0A6A6CJ98"/>
<evidence type="ECO:0000256" key="2">
    <source>
        <dbReference type="ARBA" id="ARBA00022692"/>
    </source>
</evidence>
<keyword evidence="4" id="KW-0472">Membrane</keyword>
<dbReference type="InterPro" id="IPR050307">
    <property type="entry name" value="Sterol_Desaturase_Related"/>
</dbReference>
<dbReference type="GeneID" id="54570154"/>
<comment type="subcellular location">
    <subcellularLocation>
        <location evidence="1">Membrane</location>
    </subcellularLocation>
</comment>
<sequence>MATTTTTAVPLAEATNPTPKPEYGRRPQDSMKSSWRTASRSSWNLWHWLIHITNIYPVRLDKEIPVFKKDDPLPYFSHRYGHRWILTHAAWPMLIQFLAQQYTGKPWSAIGTFFFYTFAMQFNSIHQIWVIRRMSHQYGFLDGDKHARDQVPDIGVMKTVLSLLNTTTFRPMIAVIASYQRSTELQLNPKWLPLELALYGVVLDLFFYTYHRSCHELDGLWKYHRTHHLTKHPNVLLSSYADEEQEFLEIALIPFLTWATMKFILRLPMGFHDWWICHQYVIFVEAFGHSGLRMWSTTITFASPILSFFGMDLQLEDHDLHHRKGWRKSHNYGKQTRVWDKIFGTMGPRIEAVEGNVDFNNVIVMPWY</sequence>
<evidence type="ECO:0000313" key="7">
    <source>
        <dbReference type="EMBL" id="KAF2167314.1"/>
    </source>
</evidence>
<dbReference type="GO" id="GO:0016491">
    <property type="term" value="F:oxidoreductase activity"/>
    <property type="evidence" value="ECO:0007669"/>
    <property type="project" value="InterPro"/>
</dbReference>
<dbReference type="Pfam" id="PF04116">
    <property type="entry name" value="FA_hydroxylase"/>
    <property type="match status" value="1"/>
</dbReference>
<organism evidence="7 8">
    <name type="scientific">Zasmidium cellare ATCC 36951</name>
    <dbReference type="NCBI Taxonomy" id="1080233"/>
    <lineage>
        <taxon>Eukaryota</taxon>
        <taxon>Fungi</taxon>
        <taxon>Dikarya</taxon>
        <taxon>Ascomycota</taxon>
        <taxon>Pezizomycotina</taxon>
        <taxon>Dothideomycetes</taxon>
        <taxon>Dothideomycetidae</taxon>
        <taxon>Mycosphaerellales</taxon>
        <taxon>Mycosphaerellaceae</taxon>
        <taxon>Zasmidium</taxon>
    </lineage>
</organism>
<name>A0A6A6CJ98_ZASCE</name>
<evidence type="ECO:0000313" key="8">
    <source>
        <dbReference type="Proteomes" id="UP000799537"/>
    </source>
</evidence>
<dbReference type="OrthoDB" id="6354873at2759"/>
<keyword evidence="8" id="KW-1185">Reference proteome</keyword>
<dbReference type="Proteomes" id="UP000799537">
    <property type="component" value="Unassembled WGS sequence"/>
</dbReference>
<keyword evidence="3" id="KW-1133">Transmembrane helix</keyword>
<dbReference type="GO" id="GO:0008610">
    <property type="term" value="P:lipid biosynthetic process"/>
    <property type="evidence" value="ECO:0007669"/>
    <property type="project" value="InterPro"/>
</dbReference>
<proteinExistence type="predicted"/>
<accession>A0A6A6CJ98</accession>
<dbReference type="InterPro" id="IPR006694">
    <property type="entry name" value="Fatty_acid_hydroxylase"/>
</dbReference>
<evidence type="ECO:0000256" key="1">
    <source>
        <dbReference type="ARBA" id="ARBA00004370"/>
    </source>
</evidence>